<dbReference type="Gramene" id="ONK67923">
    <property type="protein sequence ID" value="ONK67923"/>
    <property type="gene ID" value="A4U43_C05F5240"/>
</dbReference>
<sequence>MAAQPTSAASGCGRPNSDPGRASRWLPPPMRGQGFRCAEGGEAPWVSRRGLSADAFVVRTSGSNRQILSNAIYKSVEHRVTVNAEAERLSIAFFYNPKSDLPLSPVPELVTLERPSLYQPMTFDQYRMYMRKQGPKGKSHVESLKAA</sequence>
<dbReference type="InterPro" id="IPR027443">
    <property type="entry name" value="IPNS-like_sf"/>
</dbReference>
<evidence type="ECO:0000259" key="4">
    <source>
        <dbReference type="Pfam" id="PF03171"/>
    </source>
</evidence>
<name>A0A5P1EQI7_ASPOF</name>
<dbReference type="GO" id="GO:0046872">
    <property type="term" value="F:metal ion binding"/>
    <property type="evidence" value="ECO:0007669"/>
    <property type="project" value="UniProtKB-KW"/>
</dbReference>
<dbReference type="SUPFAM" id="SSF51197">
    <property type="entry name" value="Clavaminate synthase-like"/>
    <property type="match status" value="1"/>
</dbReference>
<reference evidence="6" key="1">
    <citation type="journal article" date="2017" name="Nat. Commun.">
        <title>The asparagus genome sheds light on the origin and evolution of a young Y chromosome.</title>
        <authorList>
            <person name="Harkess A."/>
            <person name="Zhou J."/>
            <person name="Xu C."/>
            <person name="Bowers J.E."/>
            <person name="Van der Hulst R."/>
            <person name="Ayyampalayam S."/>
            <person name="Mercati F."/>
            <person name="Riccardi P."/>
            <person name="McKain M.R."/>
            <person name="Kakrana A."/>
            <person name="Tang H."/>
            <person name="Ray J."/>
            <person name="Groenendijk J."/>
            <person name="Arikit S."/>
            <person name="Mathioni S.M."/>
            <person name="Nakano M."/>
            <person name="Shan H."/>
            <person name="Telgmann-Rauber A."/>
            <person name="Kanno A."/>
            <person name="Yue Z."/>
            <person name="Chen H."/>
            <person name="Li W."/>
            <person name="Chen Y."/>
            <person name="Xu X."/>
            <person name="Zhang Y."/>
            <person name="Luo S."/>
            <person name="Chen H."/>
            <person name="Gao J."/>
            <person name="Mao Z."/>
            <person name="Pires J.C."/>
            <person name="Luo M."/>
            <person name="Kudrna D."/>
            <person name="Wing R.A."/>
            <person name="Meyers B.C."/>
            <person name="Yi K."/>
            <person name="Kong H."/>
            <person name="Lavrijsen P."/>
            <person name="Sunseri F."/>
            <person name="Falavigna A."/>
            <person name="Ye Y."/>
            <person name="Leebens-Mack J.H."/>
            <person name="Chen G."/>
        </authorList>
    </citation>
    <scope>NUCLEOTIDE SEQUENCE [LARGE SCALE GENOMIC DNA]</scope>
    <source>
        <strain evidence="6">cv. DH0086</strain>
    </source>
</reference>
<dbReference type="EMBL" id="CM007385">
    <property type="protein sequence ID" value="ONK67923.1"/>
    <property type="molecule type" value="Genomic_DNA"/>
</dbReference>
<gene>
    <name evidence="5" type="ORF">A4U43_C05F5240</name>
</gene>
<organism evidence="5 6">
    <name type="scientific">Asparagus officinalis</name>
    <name type="common">Garden asparagus</name>
    <dbReference type="NCBI Taxonomy" id="4686"/>
    <lineage>
        <taxon>Eukaryota</taxon>
        <taxon>Viridiplantae</taxon>
        <taxon>Streptophyta</taxon>
        <taxon>Embryophyta</taxon>
        <taxon>Tracheophyta</taxon>
        <taxon>Spermatophyta</taxon>
        <taxon>Magnoliopsida</taxon>
        <taxon>Liliopsida</taxon>
        <taxon>Asparagales</taxon>
        <taxon>Asparagaceae</taxon>
        <taxon>Asparagoideae</taxon>
        <taxon>Asparagus</taxon>
    </lineage>
</organism>
<dbReference type="Proteomes" id="UP000243459">
    <property type="component" value="Chromosome 5"/>
</dbReference>
<keyword evidence="2" id="KW-0408">Iron</keyword>
<feature type="domain" description="Isopenicillin N synthase-like Fe(2+) 2OG dioxygenase" evidence="4">
    <location>
        <begin position="33"/>
        <end position="97"/>
    </location>
</feature>
<dbReference type="InterPro" id="IPR044861">
    <property type="entry name" value="IPNS-like_FE2OG_OXY"/>
</dbReference>
<accession>A0A5P1EQI7</accession>
<keyword evidence="1" id="KW-0479">Metal-binding</keyword>
<dbReference type="Gene3D" id="2.60.120.330">
    <property type="entry name" value="B-lactam Antibiotic, Isopenicillin N Synthase, Chain"/>
    <property type="match status" value="1"/>
</dbReference>
<evidence type="ECO:0000256" key="3">
    <source>
        <dbReference type="SAM" id="MobiDB-lite"/>
    </source>
</evidence>
<proteinExistence type="predicted"/>
<evidence type="ECO:0000256" key="2">
    <source>
        <dbReference type="ARBA" id="ARBA00023004"/>
    </source>
</evidence>
<protein>
    <recommendedName>
        <fullName evidence="4">Isopenicillin N synthase-like Fe(2+) 2OG dioxygenase domain-containing protein</fullName>
    </recommendedName>
</protein>
<dbReference type="Pfam" id="PF03171">
    <property type="entry name" value="2OG-FeII_Oxy"/>
    <property type="match status" value="1"/>
</dbReference>
<dbReference type="AlphaFoldDB" id="A0A5P1EQI7"/>
<dbReference type="InterPro" id="IPR050295">
    <property type="entry name" value="Plant_2OG-oxidoreductases"/>
</dbReference>
<evidence type="ECO:0000313" key="6">
    <source>
        <dbReference type="Proteomes" id="UP000243459"/>
    </source>
</evidence>
<evidence type="ECO:0000256" key="1">
    <source>
        <dbReference type="ARBA" id="ARBA00022723"/>
    </source>
</evidence>
<dbReference type="PANTHER" id="PTHR47991">
    <property type="entry name" value="OXOGLUTARATE/IRON-DEPENDENT DIOXYGENASE"/>
    <property type="match status" value="1"/>
</dbReference>
<feature type="region of interest" description="Disordered" evidence="3">
    <location>
        <begin position="1"/>
        <end position="31"/>
    </location>
</feature>
<evidence type="ECO:0000313" key="5">
    <source>
        <dbReference type="EMBL" id="ONK67923.1"/>
    </source>
</evidence>
<keyword evidence="6" id="KW-1185">Reference proteome</keyword>